<name>A0ABV5W2K5_9BACL</name>
<comment type="caution">
    <text evidence="1">The sequence shown here is derived from an EMBL/GenBank/DDBJ whole genome shotgun (WGS) entry which is preliminary data.</text>
</comment>
<dbReference type="GO" id="GO:0051213">
    <property type="term" value="F:dioxygenase activity"/>
    <property type="evidence" value="ECO:0007669"/>
    <property type="project" value="UniProtKB-KW"/>
</dbReference>
<dbReference type="Pfam" id="PF05721">
    <property type="entry name" value="PhyH"/>
    <property type="match status" value="1"/>
</dbReference>
<proteinExistence type="predicted"/>
<dbReference type="SUPFAM" id="SSF51197">
    <property type="entry name" value="Clavaminate synthase-like"/>
    <property type="match status" value="1"/>
</dbReference>
<dbReference type="PANTHER" id="PTHR20883">
    <property type="entry name" value="PHYTANOYL-COA DIOXYGENASE DOMAIN CONTAINING 1"/>
    <property type="match status" value="1"/>
</dbReference>
<dbReference type="RefSeq" id="WP_344916056.1">
    <property type="nucleotide sequence ID" value="NZ_BAAAYO010000018.1"/>
</dbReference>
<dbReference type="EMBL" id="JBHMAG010000015">
    <property type="protein sequence ID" value="MFB9754476.1"/>
    <property type="molecule type" value="Genomic_DNA"/>
</dbReference>
<dbReference type="Proteomes" id="UP001589619">
    <property type="component" value="Unassembled WGS sequence"/>
</dbReference>
<organism evidence="1 2">
    <name type="scientific">Paenibacillus hodogayensis</name>
    <dbReference type="NCBI Taxonomy" id="279208"/>
    <lineage>
        <taxon>Bacteria</taxon>
        <taxon>Bacillati</taxon>
        <taxon>Bacillota</taxon>
        <taxon>Bacilli</taxon>
        <taxon>Bacillales</taxon>
        <taxon>Paenibacillaceae</taxon>
        <taxon>Paenibacillus</taxon>
    </lineage>
</organism>
<gene>
    <name evidence="1" type="ORF">ACFFNY_23145</name>
</gene>
<evidence type="ECO:0000313" key="2">
    <source>
        <dbReference type="Proteomes" id="UP001589619"/>
    </source>
</evidence>
<dbReference type="InterPro" id="IPR008775">
    <property type="entry name" value="Phytyl_CoA_dOase-like"/>
</dbReference>
<reference evidence="1 2" key="1">
    <citation type="submission" date="2024-09" db="EMBL/GenBank/DDBJ databases">
        <authorList>
            <person name="Sun Q."/>
            <person name="Mori K."/>
        </authorList>
    </citation>
    <scope>NUCLEOTIDE SEQUENCE [LARGE SCALE GENOMIC DNA]</scope>
    <source>
        <strain evidence="1 2">JCM 12520</strain>
    </source>
</reference>
<dbReference type="Gene3D" id="2.60.120.620">
    <property type="entry name" value="q2cbj1_9rhob like domain"/>
    <property type="match status" value="1"/>
</dbReference>
<protein>
    <submittedName>
        <fullName evidence="1">Phytanoyl-CoA dioxygenase family protein</fullName>
    </submittedName>
</protein>
<keyword evidence="1" id="KW-0223">Dioxygenase</keyword>
<sequence>MKPVQANAEQETYVDDTQSKEWSKYVQVTPEEAAHIARTLYRYDNIAGERVGRLDDIGEGQVTRYKDQGYVIVESVLQQSEIDTALQEIDDIIQGRMAGPKVQRIKPNSEPTTPEQREFATRKIYNYVDYAPALRHIAYHEDILATVRKLLGDEPKLIDEQGLLKPPYGGGEKPWHQDMAYGGLFYKKQIVTVWIALDAADLDNGCMHLIPRSHLAGGAPHYAIRDWQICDHHVNVEHDVAAVIAPGGALFFSGLLWHGTPANFSAKRRRALQLRYAPASSALMSKEQFQLMFTSSMTDAEC</sequence>
<accession>A0ABV5W2K5</accession>
<keyword evidence="2" id="KW-1185">Reference proteome</keyword>
<dbReference type="PANTHER" id="PTHR20883:SF46">
    <property type="entry name" value="PHYTANOYL-COA HYDROXYLASE"/>
    <property type="match status" value="1"/>
</dbReference>
<evidence type="ECO:0000313" key="1">
    <source>
        <dbReference type="EMBL" id="MFB9754476.1"/>
    </source>
</evidence>
<keyword evidence="1" id="KW-0560">Oxidoreductase</keyword>